<protein>
    <submittedName>
        <fullName evidence="1">Uncharacterized protein</fullName>
    </submittedName>
</protein>
<name>A0ACB9ZI40_9PEZI</name>
<evidence type="ECO:0000313" key="1">
    <source>
        <dbReference type="EMBL" id="KAI4870824.1"/>
    </source>
</evidence>
<accession>A0ACB9ZI40</accession>
<gene>
    <name evidence="1" type="ORF">F4820DRAFT_402054</name>
</gene>
<organism evidence="1 2">
    <name type="scientific">Hypoxylon rubiginosum</name>
    <dbReference type="NCBI Taxonomy" id="110542"/>
    <lineage>
        <taxon>Eukaryota</taxon>
        <taxon>Fungi</taxon>
        <taxon>Dikarya</taxon>
        <taxon>Ascomycota</taxon>
        <taxon>Pezizomycotina</taxon>
        <taxon>Sordariomycetes</taxon>
        <taxon>Xylariomycetidae</taxon>
        <taxon>Xylariales</taxon>
        <taxon>Hypoxylaceae</taxon>
        <taxon>Hypoxylon</taxon>
    </lineage>
</organism>
<reference evidence="1 2" key="1">
    <citation type="journal article" date="2022" name="New Phytol.">
        <title>Ecological generalism drives hyperdiversity of secondary metabolite gene clusters in xylarialean endophytes.</title>
        <authorList>
            <person name="Franco M.E.E."/>
            <person name="Wisecaver J.H."/>
            <person name="Arnold A.E."/>
            <person name="Ju Y.M."/>
            <person name="Slot J.C."/>
            <person name="Ahrendt S."/>
            <person name="Moore L.P."/>
            <person name="Eastman K.E."/>
            <person name="Scott K."/>
            <person name="Konkel Z."/>
            <person name="Mondo S.J."/>
            <person name="Kuo A."/>
            <person name="Hayes R.D."/>
            <person name="Haridas S."/>
            <person name="Andreopoulos B."/>
            <person name="Riley R."/>
            <person name="LaButti K."/>
            <person name="Pangilinan J."/>
            <person name="Lipzen A."/>
            <person name="Amirebrahimi M."/>
            <person name="Yan J."/>
            <person name="Adam C."/>
            <person name="Keymanesh K."/>
            <person name="Ng V."/>
            <person name="Louie K."/>
            <person name="Northen T."/>
            <person name="Drula E."/>
            <person name="Henrissat B."/>
            <person name="Hsieh H.M."/>
            <person name="Youens-Clark K."/>
            <person name="Lutzoni F."/>
            <person name="Miadlikowska J."/>
            <person name="Eastwood D.C."/>
            <person name="Hamelin R.C."/>
            <person name="Grigoriev I.V."/>
            <person name="U'Ren J.M."/>
        </authorList>
    </citation>
    <scope>NUCLEOTIDE SEQUENCE [LARGE SCALE GENOMIC DNA]</scope>
    <source>
        <strain evidence="1 2">CBS 119005</strain>
    </source>
</reference>
<proteinExistence type="predicted"/>
<dbReference type="Proteomes" id="UP001497700">
    <property type="component" value="Unassembled WGS sequence"/>
</dbReference>
<dbReference type="EMBL" id="MU393422">
    <property type="protein sequence ID" value="KAI4870824.1"/>
    <property type="molecule type" value="Genomic_DNA"/>
</dbReference>
<evidence type="ECO:0000313" key="2">
    <source>
        <dbReference type="Proteomes" id="UP001497700"/>
    </source>
</evidence>
<comment type="caution">
    <text evidence="1">The sequence shown here is derived from an EMBL/GenBank/DDBJ whole genome shotgun (WGS) entry which is preliminary data.</text>
</comment>
<keyword evidence="2" id="KW-1185">Reference proteome</keyword>
<sequence>MMTLFIGIASTPMSLLSASPCTRSIVTFQEYEFFYLTTYLRQARPELYKVSLMSLVNGQKYLVCYTYYFSTATAATTCFAYLLISIIIT</sequence>